<dbReference type="AlphaFoldDB" id="E0UH65"/>
<accession>E0UH65</accession>
<dbReference type="HOGENOM" id="CLU_125009_0_0_3"/>
<dbReference type="Proteomes" id="UP000008206">
    <property type="component" value="Chromosome"/>
</dbReference>
<dbReference type="KEGG" id="cyj:Cyan7822_4888"/>
<organism evidence="1 2">
    <name type="scientific">Gloeothece verrucosa (strain PCC 7822)</name>
    <name type="common">Cyanothece sp. (strain PCC 7822)</name>
    <dbReference type="NCBI Taxonomy" id="497965"/>
    <lineage>
        <taxon>Bacteria</taxon>
        <taxon>Bacillati</taxon>
        <taxon>Cyanobacteriota</taxon>
        <taxon>Cyanophyceae</taxon>
        <taxon>Oscillatoriophycideae</taxon>
        <taxon>Chroococcales</taxon>
        <taxon>Aphanothecaceae</taxon>
        <taxon>Gloeothece</taxon>
        <taxon>Gloeothece verrucosa</taxon>
    </lineage>
</organism>
<dbReference type="SUPFAM" id="SSF46689">
    <property type="entry name" value="Homeodomain-like"/>
    <property type="match status" value="1"/>
</dbReference>
<proteinExistence type="predicted"/>
<reference evidence="2" key="1">
    <citation type="journal article" date="2011" name="MBio">
        <title>Novel metabolic attributes of the genus Cyanothece, comprising a group of unicellular nitrogen-fixing Cyanobacteria.</title>
        <authorList>
            <person name="Bandyopadhyay A."/>
            <person name="Elvitigala T."/>
            <person name="Welsh E."/>
            <person name="Stockel J."/>
            <person name="Liberton M."/>
            <person name="Min H."/>
            <person name="Sherman L.A."/>
            <person name="Pakrasi H.B."/>
        </authorList>
    </citation>
    <scope>NUCLEOTIDE SEQUENCE [LARGE SCALE GENOMIC DNA]</scope>
    <source>
        <strain evidence="2">PCC 7822</strain>
    </source>
</reference>
<name>E0UH65_GLOV7</name>
<gene>
    <name evidence="1" type="ordered locus">Cyan7822_4888</name>
</gene>
<evidence type="ECO:0000313" key="2">
    <source>
        <dbReference type="Proteomes" id="UP000008206"/>
    </source>
</evidence>
<dbReference type="EMBL" id="CP002198">
    <property type="protein sequence ID" value="ADN16779.1"/>
    <property type="molecule type" value="Genomic_DNA"/>
</dbReference>
<dbReference type="Pfam" id="PF13565">
    <property type="entry name" value="HTH_32"/>
    <property type="match status" value="1"/>
</dbReference>
<sequence>MLPKKMKKKSHLPIKETPEELKNLLKTVKNKEQLEKIQALYWLQTEQFFTVVDIAQALGKNRSTIHRWFNEYSQKGLEFWLNKPKKTSGRKAIISENIQKKLLKKFLEKDKKINYKEIQLWLEKTYGIKVSYSVVYKTVKTLLPHH</sequence>
<keyword evidence="2" id="KW-1185">Reference proteome</keyword>
<dbReference type="eggNOG" id="COG3415">
    <property type="taxonomic scope" value="Bacteria"/>
</dbReference>
<dbReference type="InterPro" id="IPR009057">
    <property type="entry name" value="Homeodomain-like_sf"/>
</dbReference>
<protein>
    <submittedName>
        <fullName evidence="1">Putative transposase</fullName>
    </submittedName>
</protein>
<evidence type="ECO:0000313" key="1">
    <source>
        <dbReference type="EMBL" id="ADN16779.1"/>
    </source>
</evidence>
<dbReference type="STRING" id="497965.Cyan7822_4888"/>